<dbReference type="EMBL" id="JBHTCH010000004">
    <property type="protein sequence ID" value="MFC7359412.1"/>
    <property type="molecule type" value="Genomic_DNA"/>
</dbReference>
<dbReference type="RefSeq" id="WP_255889504.1">
    <property type="nucleotide sequence ID" value="NZ_JAFMZM010000002.1"/>
</dbReference>
<name>A0ABW2N003_9ACTN</name>
<sequence length="78" mass="8341">MTTHTTRGTAGCGSGPPTDARTWRRCRLLEAGFQESLADAVAADPLFDLHVLLQLLDRGCPPELAVRITAPSPGEVVR</sequence>
<evidence type="ECO:0000313" key="3">
    <source>
        <dbReference type="Proteomes" id="UP001596524"/>
    </source>
</evidence>
<comment type="caution">
    <text evidence="2">The sequence shown here is derived from an EMBL/GenBank/DDBJ whole genome shotgun (WGS) entry which is preliminary data.</text>
</comment>
<protein>
    <submittedName>
        <fullName evidence="2">Uncharacterized protein</fullName>
    </submittedName>
</protein>
<accession>A0ABW2N003</accession>
<dbReference type="Proteomes" id="UP001596524">
    <property type="component" value="Unassembled WGS sequence"/>
</dbReference>
<evidence type="ECO:0000256" key="1">
    <source>
        <dbReference type="SAM" id="MobiDB-lite"/>
    </source>
</evidence>
<proteinExistence type="predicted"/>
<keyword evidence="3" id="KW-1185">Reference proteome</keyword>
<reference evidence="3" key="1">
    <citation type="journal article" date="2019" name="Int. J. Syst. Evol. Microbiol.">
        <title>The Global Catalogue of Microorganisms (GCM) 10K type strain sequencing project: providing services to taxonomists for standard genome sequencing and annotation.</title>
        <authorList>
            <consortium name="The Broad Institute Genomics Platform"/>
            <consortium name="The Broad Institute Genome Sequencing Center for Infectious Disease"/>
            <person name="Wu L."/>
            <person name="Ma J."/>
        </authorList>
    </citation>
    <scope>NUCLEOTIDE SEQUENCE [LARGE SCALE GENOMIC DNA]</scope>
    <source>
        <strain evidence="3">FCH27</strain>
    </source>
</reference>
<gene>
    <name evidence="2" type="ORF">ACFQO6_03945</name>
</gene>
<feature type="region of interest" description="Disordered" evidence="1">
    <location>
        <begin position="1"/>
        <end position="20"/>
    </location>
</feature>
<organism evidence="2 3">
    <name type="scientific">Nocardioides astragali</name>
    <dbReference type="NCBI Taxonomy" id="1776736"/>
    <lineage>
        <taxon>Bacteria</taxon>
        <taxon>Bacillati</taxon>
        <taxon>Actinomycetota</taxon>
        <taxon>Actinomycetes</taxon>
        <taxon>Propionibacteriales</taxon>
        <taxon>Nocardioidaceae</taxon>
        <taxon>Nocardioides</taxon>
    </lineage>
</organism>
<evidence type="ECO:0000313" key="2">
    <source>
        <dbReference type="EMBL" id="MFC7359412.1"/>
    </source>
</evidence>